<dbReference type="NCBIfam" id="TIGR01297">
    <property type="entry name" value="CDF"/>
    <property type="match status" value="1"/>
</dbReference>
<keyword evidence="5 7" id="KW-1133">Transmembrane helix</keyword>
<dbReference type="Pfam" id="PF16916">
    <property type="entry name" value="ZT_dimer"/>
    <property type="match status" value="1"/>
</dbReference>
<dbReference type="GO" id="GO:0008324">
    <property type="term" value="F:monoatomic cation transmembrane transporter activity"/>
    <property type="evidence" value="ECO:0007669"/>
    <property type="project" value="InterPro"/>
</dbReference>
<evidence type="ECO:0000256" key="6">
    <source>
        <dbReference type="ARBA" id="ARBA00023136"/>
    </source>
</evidence>
<protein>
    <submittedName>
        <fullName evidence="10">Cation diffusion facilitator family transporter</fullName>
    </submittedName>
</protein>
<dbReference type="InterPro" id="IPR027470">
    <property type="entry name" value="Cation_efflux_CTD"/>
</dbReference>
<organism evidence="10 11">
    <name type="scientific">Ligilactobacillus saerimneri</name>
    <dbReference type="NCBI Taxonomy" id="228229"/>
    <lineage>
        <taxon>Bacteria</taxon>
        <taxon>Bacillati</taxon>
        <taxon>Bacillota</taxon>
        <taxon>Bacilli</taxon>
        <taxon>Lactobacillales</taxon>
        <taxon>Lactobacillaceae</taxon>
        <taxon>Ligilactobacillus</taxon>
    </lineage>
</organism>
<dbReference type="Gene3D" id="3.30.70.1350">
    <property type="entry name" value="Cation efflux protein, cytoplasmic domain"/>
    <property type="match status" value="1"/>
</dbReference>
<gene>
    <name evidence="10" type="ORF">GTO87_01025</name>
</gene>
<feature type="transmembrane region" description="Helical" evidence="7">
    <location>
        <begin position="33"/>
        <end position="51"/>
    </location>
</feature>
<evidence type="ECO:0000256" key="5">
    <source>
        <dbReference type="ARBA" id="ARBA00022989"/>
    </source>
</evidence>
<evidence type="ECO:0000256" key="2">
    <source>
        <dbReference type="ARBA" id="ARBA00008114"/>
    </source>
</evidence>
<feature type="transmembrane region" description="Helical" evidence="7">
    <location>
        <begin position="156"/>
        <end position="174"/>
    </location>
</feature>
<evidence type="ECO:0000256" key="4">
    <source>
        <dbReference type="ARBA" id="ARBA00022692"/>
    </source>
</evidence>
<evidence type="ECO:0000313" key="11">
    <source>
        <dbReference type="Proteomes" id="UP000510886"/>
    </source>
</evidence>
<dbReference type="KEGG" id="lsw:GTO87_01025"/>
<name>A0A7H9EM24_9LACO</name>
<dbReference type="GO" id="GO:0016020">
    <property type="term" value="C:membrane"/>
    <property type="evidence" value="ECO:0007669"/>
    <property type="project" value="UniProtKB-SubCell"/>
</dbReference>
<evidence type="ECO:0000259" key="8">
    <source>
        <dbReference type="Pfam" id="PF01545"/>
    </source>
</evidence>
<feature type="transmembrane region" description="Helical" evidence="7">
    <location>
        <begin position="221"/>
        <end position="240"/>
    </location>
</feature>
<dbReference type="InterPro" id="IPR050291">
    <property type="entry name" value="CDF_Transporter"/>
</dbReference>
<feature type="transmembrane region" description="Helical" evidence="7">
    <location>
        <begin position="119"/>
        <end position="144"/>
    </location>
</feature>
<dbReference type="Gene3D" id="1.20.1510.10">
    <property type="entry name" value="Cation efflux protein transmembrane domain"/>
    <property type="match status" value="1"/>
</dbReference>
<evidence type="ECO:0000256" key="3">
    <source>
        <dbReference type="ARBA" id="ARBA00022448"/>
    </source>
</evidence>
<keyword evidence="4 7" id="KW-0812">Transmembrane</keyword>
<feature type="domain" description="Cation efflux protein transmembrane" evidence="8">
    <location>
        <begin position="102"/>
        <end position="247"/>
    </location>
</feature>
<dbReference type="Pfam" id="PF01545">
    <property type="entry name" value="Cation_efflux"/>
    <property type="match status" value="1"/>
</dbReference>
<dbReference type="InterPro" id="IPR002524">
    <property type="entry name" value="Cation_efflux"/>
</dbReference>
<dbReference type="SUPFAM" id="SSF161111">
    <property type="entry name" value="Cation efflux protein transmembrane domain-like"/>
    <property type="match status" value="1"/>
</dbReference>
<dbReference type="InterPro" id="IPR058533">
    <property type="entry name" value="Cation_efflux_TM"/>
</dbReference>
<dbReference type="PANTHER" id="PTHR43840">
    <property type="entry name" value="MITOCHONDRIAL METAL TRANSPORTER 1-RELATED"/>
    <property type="match status" value="1"/>
</dbReference>
<comment type="similarity">
    <text evidence="2">Belongs to the cation diffusion facilitator (CDF) transporter (TC 2.A.4) family.</text>
</comment>
<keyword evidence="6 7" id="KW-0472">Membrane</keyword>
<feature type="transmembrane region" description="Helical" evidence="7">
    <location>
        <begin position="195"/>
        <end position="215"/>
    </location>
</feature>
<evidence type="ECO:0000256" key="1">
    <source>
        <dbReference type="ARBA" id="ARBA00004141"/>
    </source>
</evidence>
<keyword evidence="3" id="KW-0813">Transport</keyword>
<dbReference type="RefSeq" id="WP_180849677.1">
    <property type="nucleotide sequence ID" value="NZ_CP047418.1"/>
</dbReference>
<comment type="subcellular location">
    <subcellularLocation>
        <location evidence="1">Membrane</location>
        <topology evidence="1">Multi-pass membrane protein</topology>
    </subcellularLocation>
</comment>
<dbReference type="AlphaFoldDB" id="A0A7H9EM24"/>
<reference evidence="10 11" key="1">
    <citation type="submission" date="2020-01" db="EMBL/GenBank/DDBJ databases">
        <title>Complete and circular genome sequences of six lactobacillus isolates from horses.</title>
        <authorList>
            <person name="Hassan H.M."/>
        </authorList>
    </citation>
    <scope>NUCLEOTIDE SEQUENCE [LARGE SCALE GENOMIC DNA]</scope>
    <source>
        <strain evidence="10 11">1A</strain>
    </source>
</reference>
<dbReference type="PANTHER" id="PTHR43840:SF50">
    <property type="entry name" value="MANGANESE EFFLUX SYSTEM PROTEIN MNES"/>
    <property type="match status" value="1"/>
</dbReference>
<dbReference type="InterPro" id="IPR027469">
    <property type="entry name" value="Cation_efflux_TMD_sf"/>
</dbReference>
<proteinExistence type="inferred from homology"/>
<feature type="domain" description="Cation efflux protein cytoplasmic" evidence="9">
    <location>
        <begin position="252"/>
        <end position="318"/>
    </location>
</feature>
<evidence type="ECO:0000259" key="9">
    <source>
        <dbReference type="Pfam" id="PF16916"/>
    </source>
</evidence>
<dbReference type="Proteomes" id="UP000510886">
    <property type="component" value="Chromosome"/>
</dbReference>
<evidence type="ECO:0000313" key="10">
    <source>
        <dbReference type="EMBL" id="QLL78760.1"/>
    </source>
</evidence>
<dbReference type="EMBL" id="CP047418">
    <property type="protein sequence ID" value="QLL78760.1"/>
    <property type="molecule type" value="Genomic_DNA"/>
</dbReference>
<dbReference type="SUPFAM" id="SSF160240">
    <property type="entry name" value="Cation efflux protein cytoplasmic domain-like"/>
    <property type="match status" value="1"/>
</dbReference>
<accession>A0A7H9EM24</accession>
<sequence length="347" mass="38937">MDEIDHHLKKEYRKWEQIQQRELANLNASLRHLWLNILAYTLIAVVEYILARLGHSQTLMADAWNNISGIISTGLLMTGIHIARDMDDDDIAGIPLPNLSLKKTGNDQRIQFTRLRYETVFTLVTSIVMIGIALKIIVSGGLNLMDTHRHFVPKAIAFWGAVIASVIMLGVWYLNRKAGRKLKNAALIASSKDSLGDALTSIGTAISILGAQLFHLTWLDGAASIVVGLFILYAGGNIFIESSLNLVDYFDPKTEAEFRREICQLPEVHAIEELKAHYNGNLVTLDVVVVVAADMSVLDSYRLGEYIERMMGRKFGIIDTDVSFIPDTQENIKKGTRRGKKRKKRKY</sequence>
<dbReference type="InterPro" id="IPR036837">
    <property type="entry name" value="Cation_efflux_CTD_sf"/>
</dbReference>
<evidence type="ECO:0000256" key="7">
    <source>
        <dbReference type="SAM" id="Phobius"/>
    </source>
</evidence>